<sequence length="74" mass="8365">MPTLWTALRCRWLDAGGRTGPDRLSDRLRRDIGLDGGLEEAEGPSGPSHRPSPEHIRLRNLSDARTFLTLQPYR</sequence>
<accession>A0ABU0MKV8</accession>
<reference evidence="2 3" key="1">
    <citation type="submission" date="2023-07" db="EMBL/GenBank/DDBJ databases">
        <title>Genomic Encyclopedia of Type Strains, Phase IV (KMG-IV): sequencing the most valuable type-strain genomes for metagenomic binning, comparative biology and taxonomic classification.</title>
        <authorList>
            <person name="Goeker M."/>
        </authorList>
    </citation>
    <scope>NUCLEOTIDE SEQUENCE [LARGE SCALE GENOMIC DNA]</scope>
    <source>
        <strain evidence="2 3">DSM 19922</strain>
    </source>
</reference>
<gene>
    <name evidence="2" type="ORF">QO018_002972</name>
</gene>
<evidence type="ECO:0000313" key="2">
    <source>
        <dbReference type="EMBL" id="MDQ0534101.1"/>
    </source>
</evidence>
<name>A0ABU0MKV8_9PROT</name>
<feature type="compositionally biased region" description="Basic and acidic residues" evidence="1">
    <location>
        <begin position="20"/>
        <end position="33"/>
    </location>
</feature>
<dbReference type="Proteomes" id="UP001244552">
    <property type="component" value="Unassembled WGS sequence"/>
</dbReference>
<keyword evidence="3" id="KW-1185">Reference proteome</keyword>
<evidence type="ECO:0000256" key="1">
    <source>
        <dbReference type="SAM" id="MobiDB-lite"/>
    </source>
</evidence>
<dbReference type="EMBL" id="JAUSVU010000010">
    <property type="protein sequence ID" value="MDQ0534101.1"/>
    <property type="molecule type" value="Genomic_DNA"/>
</dbReference>
<evidence type="ECO:0000313" key="3">
    <source>
        <dbReference type="Proteomes" id="UP001244552"/>
    </source>
</evidence>
<dbReference type="RefSeq" id="WP_209982995.1">
    <property type="nucleotide sequence ID" value="NZ_JAGINO010000010.1"/>
</dbReference>
<organism evidence="2 3">
    <name type="scientific">Azospirillum picis</name>
    <dbReference type="NCBI Taxonomy" id="488438"/>
    <lineage>
        <taxon>Bacteria</taxon>
        <taxon>Pseudomonadati</taxon>
        <taxon>Pseudomonadota</taxon>
        <taxon>Alphaproteobacteria</taxon>
        <taxon>Rhodospirillales</taxon>
        <taxon>Azospirillaceae</taxon>
        <taxon>Azospirillum</taxon>
    </lineage>
</organism>
<comment type="caution">
    <text evidence="2">The sequence shown here is derived from an EMBL/GenBank/DDBJ whole genome shotgun (WGS) entry which is preliminary data.</text>
</comment>
<proteinExistence type="predicted"/>
<protein>
    <recommendedName>
        <fullName evidence="4">Transposase</fullName>
    </recommendedName>
</protein>
<feature type="region of interest" description="Disordered" evidence="1">
    <location>
        <begin position="15"/>
        <end position="58"/>
    </location>
</feature>
<evidence type="ECO:0008006" key="4">
    <source>
        <dbReference type="Google" id="ProtNLM"/>
    </source>
</evidence>